<dbReference type="Gene3D" id="3.40.50.10310">
    <property type="entry name" value="Creatininase"/>
    <property type="match status" value="1"/>
</dbReference>
<protein>
    <submittedName>
        <fullName evidence="6">Creatinine amidohydrolase</fullName>
    </submittedName>
</protein>
<evidence type="ECO:0000256" key="4">
    <source>
        <dbReference type="ARBA" id="ARBA00022833"/>
    </source>
</evidence>
<gene>
    <name evidence="6" type="ORF">SAMN05216431_103147</name>
</gene>
<evidence type="ECO:0000256" key="1">
    <source>
        <dbReference type="ARBA" id="ARBA00001947"/>
    </source>
</evidence>
<dbReference type="Pfam" id="PF02633">
    <property type="entry name" value="Creatininase"/>
    <property type="match status" value="1"/>
</dbReference>
<evidence type="ECO:0000256" key="5">
    <source>
        <dbReference type="ARBA" id="ARBA00024029"/>
    </source>
</evidence>
<name>A0ABY1AAD8_9LACO</name>
<keyword evidence="2" id="KW-0479">Metal-binding</keyword>
<dbReference type="Proteomes" id="UP000182089">
    <property type="component" value="Unassembled WGS sequence"/>
</dbReference>
<evidence type="ECO:0000313" key="6">
    <source>
        <dbReference type="EMBL" id="SEM49998.1"/>
    </source>
</evidence>
<dbReference type="SUPFAM" id="SSF102215">
    <property type="entry name" value="Creatininase"/>
    <property type="match status" value="1"/>
</dbReference>
<accession>A0ABY1AAD8</accession>
<evidence type="ECO:0000313" key="7">
    <source>
        <dbReference type="Proteomes" id="UP000182089"/>
    </source>
</evidence>
<organism evidence="6 7">
    <name type="scientific">Ligilactobacillus ruminis</name>
    <dbReference type="NCBI Taxonomy" id="1623"/>
    <lineage>
        <taxon>Bacteria</taxon>
        <taxon>Bacillati</taxon>
        <taxon>Bacillota</taxon>
        <taxon>Bacilli</taxon>
        <taxon>Lactobacillales</taxon>
        <taxon>Lactobacillaceae</taxon>
        <taxon>Ligilactobacillus</taxon>
    </lineage>
</organism>
<comment type="cofactor">
    <cofactor evidence="1">
        <name>Zn(2+)</name>
        <dbReference type="ChEBI" id="CHEBI:29105"/>
    </cofactor>
</comment>
<dbReference type="PANTHER" id="PTHR35005">
    <property type="entry name" value="3-DEHYDRO-SCYLLO-INOSOSE HYDROLASE"/>
    <property type="match status" value="1"/>
</dbReference>
<evidence type="ECO:0000256" key="2">
    <source>
        <dbReference type="ARBA" id="ARBA00022723"/>
    </source>
</evidence>
<reference evidence="6 7" key="1">
    <citation type="submission" date="2016-10" db="EMBL/GenBank/DDBJ databases">
        <authorList>
            <person name="Varghese N."/>
            <person name="Submissions S."/>
        </authorList>
    </citation>
    <scope>NUCLEOTIDE SEQUENCE [LARGE SCALE GENOMIC DNA]</scope>
    <source>
        <strain evidence="6 7">WC1T17</strain>
    </source>
</reference>
<dbReference type="PANTHER" id="PTHR35005:SF1">
    <property type="entry name" value="2-AMINO-5-FORMYLAMINO-6-RIBOSYLAMINOPYRIMIDIN-4(3H)-ONE 5'-MONOPHOSPHATE DEFORMYLASE"/>
    <property type="match status" value="1"/>
</dbReference>
<keyword evidence="4" id="KW-0862">Zinc</keyword>
<sequence>MLPLGSLEQHGPQAPLGTDFMVGNTLPQYLKREMDKIDPDFPMLVMPTLPLELSMEHLDFAGSLSLQPETYYHVLKDTITSLNRYGFKKFALLICHGGNRPAVDILARQLRYELGVLIFALNSCAFLDPKVQATISPNNTWYFHGGEMETSMVLAIKPETVHLKEAQTGYKKGGYRQNGHINFSNETALNWMGKDLQTKDHQPLGIGGNPQGATAKKGEIILTQSAKALIPALLEIKNWPLEV</sequence>
<comment type="similarity">
    <text evidence="5">Belongs to the creatininase superfamily.</text>
</comment>
<keyword evidence="3" id="KW-0378">Hydrolase</keyword>
<dbReference type="InterPro" id="IPR024087">
    <property type="entry name" value="Creatininase-like_sf"/>
</dbReference>
<evidence type="ECO:0000256" key="3">
    <source>
        <dbReference type="ARBA" id="ARBA00022801"/>
    </source>
</evidence>
<proteinExistence type="inferred from homology"/>
<comment type="caution">
    <text evidence="6">The sequence shown here is derived from an EMBL/GenBank/DDBJ whole genome shotgun (WGS) entry which is preliminary data.</text>
</comment>
<dbReference type="InterPro" id="IPR003785">
    <property type="entry name" value="Creatininase/forma_Hydrolase"/>
</dbReference>
<dbReference type="EMBL" id="FOCC01000003">
    <property type="protein sequence ID" value="SEM49998.1"/>
    <property type="molecule type" value="Genomic_DNA"/>
</dbReference>